<evidence type="ECO:0000313" key="5">
    <source>
        <dbReference type="Proteomes" id="UP000002358"/>
    </source>
</evidence>
<dbReference type="Proteomes" id="UP000002358">
    <property type="component" value="Chromosome 5"/>
</dbReference>
<protein>
    <submittedName>
        <fullName evidence="4">Uncharacterized protein</fullName>
    </submittedName>
</protein>
<dbReference type="GO" id="GO:0031012">
    <property type="term" value="C:extracellular matrix"/>
    <property type="evidence" value="ECO:0007669"/>
    <property type="project" value="TreeGrafter"/>
</dbReference>
<dbReference type="InterPro" id="IPR000618">
    <property type="entry name" value="Insect_cuticle"/>
</dbReference>
<keyword evidence="3" id="KW-0732">Signal</keyword>
<organism evidence="4 5">
    <name type="scientific">Nasonia vitripennis</name>
    <name type="common">Parasitic wasp</name>
    <dbReference type="NCBI Taxonomy" id="7425"/>
    <lineage>
        <taxon>Eukaryota</taxon>
        <taxon>Metazoa</taxon>
        <taxon>Ecdysozoa</taxon>
        <taxon>Arthropoda</taxon>
        <taxon>Hexapoda</taxon>
        <taxon>Insecta</taxon>
        <taxon>Pterygota</taxon>
        <taxon>Neoptera</taxon>
        <taxon>Endopterygota</taxon>
        <taxon>Hymenoptera</taxon>
        <taxon>Apocrita</taxon>
        <taxon>Proctotrupomorpha</taxon>
        <taxon>Chalcidoidea</taxon>
        <taxon>Pteromalidae</taxon>
        <taxon>Pteromalinae</taxon>
        <taxon>Nasonia</taxon>
    </lineage>
</organism>
<name>A0A7M7QIP9_NASVI</name>
<dbReference type="PROSITE" id="PS00233">
    <property type="entry name" value="CHIT_BIND_RR_1"/>
    <property type="match status" value="1"/>
</dbReference>
<dbReference type="EnsemblMetazoa" id="XM_031932403">
    <property type="protein sequence ID" value="XP_031788263"/>
    <property type="gene ID" value="LOC100679435"/>
</dbReference>
<sequence length="253" mass="26583">MAFLKTLTTLTALLASSSALLVKQPPVLLNPLAPVETVVPIAAGVKPLEHPNDDAHPQYSYVYDVQDAVTGDSKSQHEERDGDVVRGGYSFIESDGSRRIVDYVADSVNGFNAVVRKEPGVAPPTGPVGPMGPVVPKVPVPAHPLGPVPVGLTYGEGLPYGYHRAVPVAAVPPSSTFVSVSRQPPRSYGFAPFNPYGGSIFAPNYGLAPAVVPAPAPVVAPLQPALPPQKHLPIGRYGYALAPNARFGYAYQH</sequence>
<evidence type="ECO:0000313" key="4">
    <source>
        <dbReference type="EnsemblMetazoa" id="XP_031788263"/>
    </source>
</evidence>
<dbReference type="PROSITE" id="PS51155">
    <property type="entry name" value="CHIT_BIND_RR_2"/>
    <property type="match status" value="1"/>
</dbReference>
<dbReference type="PRINTS" id="PR00947">
    <property type="entry name" value="CUTICLE"/>
</dbReference>
<dbReference type="GO" id="GO:0005615">
    <property type="term" value="C:extracellular space"/>
    <property type="evidence" value="ECO:0007669"/>
    <property type="project" value="TreeGrafter"/>
</dbReference>
<dbReference type="KEGG" id="nvi:100679435"/>
<dbReference type="FunCoup" id="A0A7M7QIP9">
    <property type="interactions" value="7"/>
</dbReference>
<proteinExistence type="predicted"/>
<dbReference type="RefSeq" id="XP_031788263.1">
    <property type="nucleotide sequence ID" value="XM_031932403.2"/>
</dbReference>
<dbReference type="GeneID" id="100679435"/>
<accession>A0A7M7QIP9</accession>
<dbReference type="GO" id="GO:0042302">
    <property type="term" value="F:structural constituent of cuticle"/>
    <property type="evidence" value="ECO:0007669"/>
    <property type="project" value="UniProtKB-UniRule"/>
</dbReference>
<dbReference type="PANTHER" id="PTHR12236">
    <property type="entry name" value="STRUCTURAL CONTITUENT OF CUTICLE"/>
    <property type="match status" value="1"/>
</dbReference>
<evidence type="ECO:0000256" key="1">
    <source>
        <dbReference type="ARBA" id="ARBA00022460"/>
    </source>
</evidence>
<evidence type="ECO:0000256" key="3">
    <source>
        <dbReference type="SAM" id="SignalP"/>
    </source>
</evidence>
<feature type="signal peptide" evidence="3">
    <location>
        <begin position="1"/>
        <end position="19"/>
    </location>
</feature>
<dbReference type="PANTHER" id="PTHR12236:SF86">
    <property type="entry name" value="CCP84AC-RELATED"/>
    <property type="match status" value="1"/>
</dbReference>
<evidence type="ECO:0000256" key="2">
    <source>
        <dbReference type="PROSITE-ProRule" id="PRU00497"/>
    </source>
</evidence>
<dbReference type="OrthoDB" id="10536197at2759"/>
<dbReference type="InParanoid" id="A0A7M7QIP9"/>
<dbReference type="InterPro" id="IPR051217">
    <property type="entry name" value="Insect_Cuticle_Struc_Prot"/>
</dbReference>
<dbReference type="InterPro" id="IPR031311">
    <property type="entry name" value="CHIT_BIND_RR_consensus"/>
</dbReference>
<reference evidence="4" key="1">
    <citation type="submission" date="2021-01" db="UniProtKB">
        <authorList>
            <consortium name="EnsemblMetazoa"/>
        </authorList>
    </citation>
    <scope>IDENTIFICATION</scope>
</reference>
<keyword evidence="5" id="KW-1185">Reference proteome</keyword>
<feature type="chain" id="PRO_5029511973" evidence="3">
    <location>
        <begin position="20"/>
        <end position="253"/>
    </location>
</feature>
<dbReference type="AlphaFoldDB" id="A0A7M7QIP9"/>
<dbReference type="Pfam" id="PF00379">
    <property type="entry name" value="Chitin_bind_4"/>
    <property type="match status" value="1"/>
</dbReference>
<keyword evidence="1 2" id="KW-0193">Cuticle</keyword>